<dbReference type="eggNOG" id="ENOG502RXS9">
    <property type="taxonomic scope" value="Eukaryota"/>
</dbReference>
<organism evidence="1 2">
    <name type="scientific">Danaus plexippus plexippus</name>
    <dbReference type="NCBI Taxonomy" id="278856"/>
    <lineage>
        <taxon>Eukaryota</taxon>
        <taxon>Metazoa</taxon>
        <taxon>Ecdysozoa</taxon>
        <taxon>Arthropoda</taxon>
        <taxon>Hexapoda</taxon>
        <taxon>Insecta</taxon>
        <taxon>Pterygota</taxon>
        <taxon>Neoptera</taxon>
        <taxon>Endopterygota</taxon>
        <taxon>Lepidoptera</taxon>
        <taxon>Glossata</taxon>
        <taxon>Ditrysia</taxon>
        <taxon>Papilionoidea</taxon>
        <taxon>Nymphalidae</taxon>
        <taxon>Danainae</taxon>
        <taxon>Danaini</taxon>
        <taxon>Danaina</taxon>
        <taxon>Danaus</taxon>
        <taxon>Danaus</taxon>
    </lineage>
</organism>
<accession>A0A212F9B9</accession>
<dbReference type="SUPFAM" id="SSF57997">
    <property type="entry name" value="Tropomyosin"/>
    <property type="match status" value="1"/>
</dbReference>
<gene>
    <name evidence="1" type="ORF">KGM_214670</name>
</gene>
<evidence type="ECO:0000313" key="1">
    <source>
        <dbReference type="EMBL" id="OWR50320.1"/>
    </source>
</evidence>
<dbReference type="Proteomes" id="UP000007151">
    <property type="component" value="Unassembled WGS sequence"/>
</dbReference>
<keyword evidence="2" id="KW-1185">Reference proteome</keyword>
<sequence length="302" mass="33129">MENAVRTVGPLRVGKKMRKRRELDALVGGPGSRGGRLLSASSDEGEPWGRRASRRPRSRPFIRLAAALAFCVCVVSAATVLWLFVDVRRQIVSLRIEMDRVSSSSASVSDSLQICHTAAKELKANATELTTRLSKLEKDHQELALRMEQATKELAFVSDQLSAAPKLADTPRRLAELQRTVADFGSQIKGFDSALASAKKQAVTASSGVEEVRNILHELEGRNNDTIANITNTIKTEEELKNQLTALNNTLFNRIYDIENKVRDINKPSSTVASITTQPVANVTKITNTTETQGPAKPFVLH</sequence>
<evidence type="ECO:0000313" key="2">
    <source>
        <dbReference type="Proteomes" id="UP000007151"/>
    </source>
</evidence>
<reference evidence="1 2" key="1">
    <citation type="journal article" date="2011" name="Cell">
        <title>The monarch butterfly genome yields insights into long-distance migration.</title>
        <authorList>
            <person name="Zhan S."/>
            <person name="Merlin C."/>
            <person name="Boore J.L."/>
            <person name="Reppert S.M."/>
        </authorList>
    </citation>
    <scope>NUCLEOTIDE SEQUENCE [LARGE SCALE GENOMIC DNA]</scope>
    <source>
        <strain evidence="1">F-2</strain>
    </source>
</reference>
<name>A0A212F9B9_DANPL</name>
<comment type="caution">
    <text evidence="1">The sequence shown here is derived from an EMBL/GenBank/DDBJ whole genome shotgun (WGS) entry which is preliminary data.</text>
</comment>
<proteinExistence type="predicted"/>
<dbReference type="FunCoup" id="A0A212F9B9">
    <property type="interactions" value="3"/>
</dbReference>
<protein>
    <submittedName>
        <fullName evidence="1">Uncharacterized protein</fullName>
    </submittedName>
</protein>
<dbReference type="EMBL" id="AGBW02009615">
    <property type="protein sequence ID" value="OWR50320.1"/>
    <property type="molecule type" value="Genomic_DNA"/>
</dbReference>
<dbReference type="KEGG" id="dpl:KGM_214670"/>
<dbReference type="Gene3D" id="1.10.287.1490">
    <property type="match status" value="1"/>
</dbReference>
<dbReference type="AlphaFoldDB" id="A0A212F9B9"/>